<dbReference type="STRING" id="4097.A0A1S3Y1V5"/>
<keyword evidence="2" id="KW-1185">Reference proteome</keyword>
<gene>
    <name evidence="3" type="primary">LOC107771262</name>
</gene>
<accession>A0A1S3Y1V5</accession>
<dbReference type="OrthoDB" id="1296147at2759"/>
<name>A0A1S3Y1V5_TOBAC</name>
<dbReference type="PANTHER" id="PTHR37610:SF6">
    <property type="entry name" value="GAG-POLYPEPTIDE OF LTR COPIA-TYPE-RELATED"/>
    <property type="match status" value="1"/>
</dbReference>
<dbReference type="AlphaFoldDB" id="A0A1S3Y1V5"/>
<reference evidence="2" key="1">
    <citation type="journal article" date="2014" name="Nat. Commun.">
        <title>The tobacco genome sequence and its comparison with those of tomato and potato.</title>
        <authorList>
            <person name="Sierro N."/>
            <person name="Battey J.N."/>
            <person name="Ouadi S."/>
            <person name="Bakaher N."/>
            <person name="Bovet L."/>
            <person name="Willig A."/>
            <person name="Goepfert S."/>
            <person name="Peitsch M.C."/>
            <person name="Ivanov N.V."/>
        </authorList>
    </citation>
    <scope>NUCLEOTIDE SEQUENCE [LARGE SCALE GENOMIC DNA]</scope>
</reference>
<protein>
    <submittedName>
        <fullName evidence="3">Uncharacterized protein LOC107771262</fullName>
    </submittedName>
</protein>
<feature type="domain" description="Retrotransposon Copia-like N-terminal" evidence="1">
    <location>
        <begin position="25"/>
        <end position="66"/>
    </location>
</feature>
<dbReference type="Pfam" id="PF14223">
    <property type="entry name" value="Retrotran_gag_2"/>
    <property type="match status" value="1"/>
</dbReference>
<reference evidence="3" key="2">
    <citation type="submission" date="2025-08" db="UniProtKB">
        <authorList>
            <consortium name="RefSeq"/>
        </authorList>
    </citation>
    <scope>IDENTIFICATION</scope>
    <source>
        <tissue evidence="3">Leaf</tissue>
    </source>
</reference>
<dbReference type="Pfam" id="PF14244">
    <property type="entry name" value="Retrotran_gag_3"/>
    <property type="match status" value="1"/>
</dbReference>
<dbReference type="InterPro" id="IPR029472">
    <property type="entry name" value="Copia-like_N"/>
</dbReference>
<dbReference type="Proteomes" id="UP000790787">
    <property type="component" value="Chromosome 19"/>
</dbReference>
<dbReference type="OMA" id="CIRECKC"/>
<sequence>MEDISRPTIDLFHPYYLDEFETTGTGLVSSDSVFDGSGYGVWRRLLLLALTVKNKVGFVDGSCPMPSAESPLLGAWIRCDAMVMSWILNSLSNEIATSVIYSETAKDMWHKLELRFDEPYGLKMFRLYKELVGLKQGSSGIAIYFTKLSSIWSELDSLNIHMKCIRECKCGTKLQFYKAEEDKKLFQFLMGLNESYDRVRGRILMMSPLPSLYQAYSLLLQEESLQREVQSGQKMKNDARKMNVECNYCKKQGHTIDKCYKIHGFPTHFNQTK</sequence>
<evidence type="ECO:0000313" key="3">
    <source>
        <dbReference type="RefSeq" id="XP_016446090.1"/>
    </source>
</evidence>
<dbReference type="GeneID" id="107771262"/>
<dbReference type="KEGG" id="nta:107771262"/>
<proteinExistence type="predicted"/>
<organism evidence="2 3">
    <name type="scientific">Nicotiana tabacum</name>
    <name type="common">Common tobacco</name>
    <dbReference type="NCBI Taxonomy" id="4097"/>
    <lineage>
        <taxon>Eukaryota</taxon>
        <taxon>Viridiplantae</taxon>
        <taxon>Streptophyta</taxon>
        <taxon>Embryophyta</taxon>
        <taxon>Tracheophyta</taxon>
        <taxon>Spermatophyta</taxon>
        <taxon>Magnoliopsida</taxon>
        <taxon>eudicotyledons</taxon>
        <taxon>Gunneridae</taxon>
        <taxon>Pentapetalae</taxon>
        <taxon>asterids</taxon>
        <taxon>lamiids</taxon>
        <taxon>Solanales</taxon>
        <taxon>Solanaceae</taxon>
        <taxon>Nicotianoideae</taxon>
        <taxon>Nicotianeae</taxon>
        <taxon>Nicotiana</taxon>
    </lineage>
</organism>
<dbReference type="PaxDb" id="4097-A0A1S3Y1V5"/>
<evidence type="ECO:0000313" key="2">
    <source>
        <dbReference type="Proteomes" id="UP000790787"/>
    </source>
</evidence>
<dbReference type="RefSeq" id="XP_016446090.1">
    <property type="nucleotide sequence ID" value="XM_016590604.1"/>
</dbReference>
<evidence type="ECO:0000259" key="1">
    <source>
        <dbReference type="Pfam" id="PF14244"/>
    </source>
</evidence>
<dbReference type="PANTHER" id="PTHR37610">
    <property type="entry name" value="CCHC-TYPE DOMAIN-CONTAINING PROTEIN"/>
    <property type="match status" value="1"/>
</dbReference>